<evidence type="ECO:0000313" key="1">
    <source>
        <dbReference type="EMBL" id="MXO71742.1"/>
    </source>
</evidence>
<comment type="caution">
    <text evidence="1">The sequence shown here is derived from an EMBL/GenBank/DDBJ whole genome shotgun (WGS) entry which is preliminary data.</text>
</comment>
<sequence>MTVATVTHEAGWSWIDHDHNRRPFAYLMPLGQPRDVLAIECRNWWSALAVALELARGQSACDFVGGPTA</sequence>
<dbReference type="EMBL" id="WTYV01000002">
    <property type="protein sequence ID" value="MXO71742.1"/>
    <property type="molecule type" value="Genomic_DNA"/>
</dbReference>
<gene>
    <name evidence="1" type="ORF">GRI99_08820</name>
</gene>
<organism evidence="1 2">
    <name type="scientific">Alteraurantiacibacter buctensis</name>
    <dbReference type="NCBI Taxonomy" id="1503981"/>
    <lineage>
        <taxon>Bacteria</taxon>
        <taxon>Pseudomonadati</taxon>
        <taxon>Pseudomonadota</taxon>
        <taxon>Alphaproteobacteria</taxon>
        <taxon>Sphingomonadales</taxon>
        <taxon>Erythrobacteraceae</taxon>
        <taxon>Alteraurantiacibacter</taxon>
    </lineage>
</organism>
<evidence type="ECO:0000313" key="2">
    <source>
        <dbReference type="Proteomes" id="UP000466966"/>
    </source>
</evidence>
<dbReference type="OrthoDB" id="9808897at2"/>
<proteinExistence type="predicted"/>
<dbReference type="AlphaFoldDB" id="A0A844YX68"/>
<dbReference type="Proteomes" id="UP000466966">
    <property type="component" value="Unassembled WGS sequence"/>
</dbReference>
<protein>
    <submittedName>
        <fullName evidence="1">Uncharacterized protein</fullName>
    </submittedName>
</protein>
<reference evidence="1 2" key="1">
    <citation type="submission" date="2019-12" db="EMBL/GenBank/DDBJ databases">
        <title>Genomic-based taxomic classification of the family Erythrobacteraceae.</title>
        <authorList>
            <person name="Xu L."/>
        </authorList>
    </citation>
    <scope>NUCLEOTIDE SEQUENCE [LARGE SCALE GENOMIC DNA]</scope>
    <source>
        <strain evidence="1 2">M0322</strain>
    </source>
</reference>
<dbReference type="RefSeq" id="WP_160771625.1">
    <property type="nucleotide sequence ID" value="NZ_WTYV01000002.1"/>
</dbReference>
<name>A0A844YX68_9SPHN</name>
<accession>A0A844YX68</accession>
<keyword evidence="2" id="KW-1185">Reference proteome</keyword>